<name>E6K2Y4_PARDN</name>
<gene>
    <name evidence="10" type="ORF">HMPREF0620_1373</name>
</gene>
<comment type="caution">
    <text evidence="10">The sequence shown here is derived from an EMBL/GenBank/DDBJ whole genome shotgun (WGS) entry which is preliminary data.</text>
</comment>
<protein>
    <submittedName>
        <fullName evidence="10">ABC transporter, permease protein</fullName>
    </submittedName>
</protein>
<dbReference type="KEGG" id="pdo:PSDT_0301"/>
<feature type="transmembrane region" description="Helical" evidence="7">
    <location>
        <begin position="136"/>
        <end position="158"/>
    </location>
</feature>
<evidence type="ECO:0000259" key="9">
    <source>
        <dbReference type="PROSITE" id="PS50928"/>
    </source>
</evidence>
<reference evidence="10 11" key="1">
    <citation type="submission" date="2010-12" db="EMBL/GenBank/DDBJ databases">
        <authorList>
            <person name="Muzny D."/>
            <person name="Qin X."/>
            <person name="Buhay C."/>
            <person name="Dugan-Rocha S."/>
            <person name="Ding Y."/>
            <person name="Chen G."/>
            <person name="Hawes A."/>
            <person name="Holder M."/>
            <person name="Jhangiani S."/>
            <person name="Johnson A."/>
            <person name="Khan Z."/>
            <person name="Li Z."/>
            <person name="Liu W."/>
            <person name="Liu X."/>
            <person name="Perez L."/>
            <person name="Shen H."/>
            <person name="Wang Q."/>
            <person name="Watt J."/>
            <person name="Xi L."/>
            <person name="Xin Y."/>
            <person name="Zhou J."/>
            <person name="Deng J."/>
            <person name="Jiang H."/>
            <person name="Liu Y."/>
            <person name="Qu J."/>
            <person name="Song X.-Z."/>
            <person name="Zhang L."/>
            <person name="Villasana D."/>
            <person name="Johnson A."/>
            <person name="Liu J."/>
            <person name="Liyanage D."/>
            <person name="Lorensuhewa L."/>
            <person name="Robinson T."/>
            <person name="Song A."/>
            <person name="Song B.-B."/>
            <person name="Dinh H."/>
            <person name="Thornton R."/>
            <person name="Coyle M."/>
            <person name="Francisco L."/>
            <person name="Jackson L."/>
            <person name="Javaid M."/>
            <person name="Korchina V."/>
            <person name="Kovar C."/>
            <person name="Mata R."/>
            <person name="Mathew T."/>
            <person name="Ngo R."/>
            <person name="Nguyen L."/>
            <person name="Nguyen N."/>
            <person name="Okwuonu G."/>
            <person name="Ongeri F."/>
            <person name="Pham C."/>
            <person name="Simmons D."/>
            <person name="Wilczek-Boney K."/>
            <person name="Hale W."/>
            <person name="Jakkamsetti A."/>
            <person name="Pham P."/>
            <person name="Ruth R."/>
            <person name="San Lucas F."/>
            <person name="Warren J."/>
            <person name="Zhang J."/>
            <person name="Zhao Z."/>
            <person name="Zhou C."/>
            <person name="Zhu D."/>
            <person name="Lee S."/>
            <person name="Bess C."/>
            <person name="Blankenburg K."/>
            <person name="Forbes L."/>
            <person name="Fu Q."/>
            <person name="Gubbala S."/>
            <person name="Hirani K."/>
            <person name="Jayaseelan J.C."/>
            <person name="Lara F."/>
            <person name="Munidasa M."/>
            <person name="Palculict T."/>
            <person name="Patil S."/>
            <person name="Pu L.-L."/>
            <person name="Saada N."/>
            <person name="Tang L."/>
            <person name="Weissenberger G."/>
            <person name="Zhu Y."/>
            <person name="Hemphill L."/>
            <person name="Shang Y."/>
            <person name="Youmans B."/>
            <person name="Ayvaz T."/>
            <person name="Ross M."/>
            <person name="Santibanez J."/>
            <person name="Aqrawi P."/>
            <person name="Gross S."/>
            <person name="Joshi V."/>
            <person name="Fowler G."/>
            <person name="Nazareth L."/>
            <person name="Reid J."/>
            <person name="Worley K."/>
            <person name="Petrosino J."/>
            <person name="Highlander S."/>
            <person name="Gibbs R."/>
        </authorList>
    </citation>
    <scope>NUCLEOTIDE SEQUENCE [LARGE SCALE GENOMIC DNA]</scope>
    <source>
        <strain evidence="10 11">DSM 10105</strain>
    </source>
</reference>
<evidence type="ECO:0000256" key="7">
    <source>
        <dbReference type="RuleBase" id="RU363032"/>
    </source>
</evidence>
<dbReference type="Pfam" id="PF00528">
    <property type="entry name" value="BPD_transp_1"/>
    <property type="match status" value="1"/>
</dbReference>
<evidence type="ECO:0000313" key="10">
    <source>
        <dbReference type="EMBL" id="EFT82688.1"/>
    </source>
</evidence>
<evidence type="ECO:0000256" key="6">
    <source>
        <dbReference type="ARBA" id="ARBA00023136"/>
    </source>
</evidence>
<dbReference type="eggNOG" id="COG0395">
    <property type="taxonomic scope" value="Bacteria"/>
</dbReference>
<organism evidence="10 11">
    <name type="scientific">Parascardovia denticolens DSM 10105 = JCM 12538</name>
    <dbReference type="NCBI Taxonomy" id="864564"/>
    <lineage>
        <taxon>Bacteria</taxon>
        <taxon>Bacillati</taxon>
        <taxon>Actinomycetota</taxon>
        <taxon>Actinomycetes</taxon>
        <taxon>Bifidobacteriales</taxon>
        <taxon>Bifidobacteriaceae</taxon>
        <taxon>Parascardovia</taxon>
    </lineage>
</organism>
<dbReference type="PANTHER" id="PTHR43744:SF12">
    <property type="entry name" value="ABC TRANSPORTER PERMEASE PROTEIN MG189-RELATED"/>
    <property type="match status" value="1"/>
</dbReference>
<dbReference type="AlphaFoldDB" id="E6K2Y4"/>
<feature type="transmembrane region" description="Helical" evidence="7">
    <location>
        <begin position="244"/>
        <end position="268"/>
    </location>
</feature>
<comment type="subcellular location">
    <subcellularLocation>
        <location evidence="1 7">Cell membrane</location>
        <topology evidence="1 7">Multi-pass membrane protein</topology>
    </subcellularLocation>
</comment>
<accession>E6K2Y4</accession>
<evidence type="ECO:0000313" key="11">
    <source>
        <dbReference type="Proteomes" id="UP000004946"/>
    </source>
</evidence>
<keyword evidence="5 7" id="KW-1133">Transmembrane helix</keyword>
<evidence type="ECO:0000256" key="1">
    <source>
        <dbReference type="ARBA" id="ARBA00004651"/>
    </source>
</evidence>
<evidence type="ECO:0000256" key="3">
    <source>
        <dbReference type="ARBA" id="ARBA00022475"/>
    </source>
</evidence>
<feature type="transmembrane region" description="Helical" evidence="7">
    <location>
        <begin position="201"/>
        <end position="220"/>
    </location>
</feature>
<feature type="compositionally biased region" description="Basic and acidic residues" evidence="8">
    <location>
        <begin position="26"/>
        <end position="48"/>
    </location>
</feature>
<keyword evidence="6 7" id="KW-0472">Membrane</keyword>
<keyword evidence="11" id="KW-1185">Reference proteome</keyword>
<feature type="transmembrane region" description="Helical" evidence="7">
    <location>
        <begin position="167"/>
        <end position="189"/>
    </location>
</feature>
<feature type="domain" description="ABC transmembrane type-1" evidence="9">
    <location>
        <begin position="132"/>
        <end position="326"/>
    </location>
</feature>
<sequence>MTVSTSAASTGQKRTRTGESAMSFDEQQKAARKAEKARQKRVARDEAAERKRAAKIGFSNPSNPRRSVGLTILTGIFAIYCIFPLVWLVINSTKTQADFVSTFGLGFGHSFAIWDNIVTTFTYQGGIFSRWLLNTLLYVVIGAGGATLLAIMGGYALAKFRFPGRKAVFAVIIGSISVPGIALAVPQFLLFSKIGITDTPWAMIIPSLISPFGLYLMWIFSEQAVPTELLEAARVDGASEMRTFFTIALPLLSPGIVTTALFTIVATWNNYFLPLIMLKDSQWYPLTIGLNQWNKQANTAGAQPIQNLVLTGSLLTIIPLIIAFLMLQKYWQSGLAAGAVKE</sequence>
<dbReference type="InterPro" id="IPR035906">
    <property type="entry name" value="MetI-like_sf"/>
</dbReference>
<feature type="compositionally biased region" description="Polar residues" evidence="8">
    <location>
        <begin position="1"/>
        <end position="12"/>
    </location>
</feature>
<dbReference type="Proteomes" id="UP000004946">
    <property type="component" value="Chromosome"/>
</dbReference>
<proteinExistence type="inferred from homology"/>
<dbReference type="CDD" id="cd06261">
    <property type="entry name" value="TM_PBP2"/>
    <property type="match status" value="1"/>
</dbReference>
<feature type="transmembrane region" description="Helical" evidence="7">
    <location>
        <begin position="308"/>
        <end position="327"/>
    </location>
</feature>
<comment type="similarity">
    <text evidence="7">Belongs to the binding-protein-dependent transport system permease family.</text>
</comment>
<dbReference type="GO" id="GO:0005886">
    <property type="term" value="C:plasma membrane"/>
    <property type="evidence" value="ECO:0007669"/>
    <property type="project" value="UniProtKB-SubCell"/>
</dbReference>
<dbReference type="SUPFAM" id="SSF161098">
    <property type="entry name" value="MetI-like"/>
    <property type="match status" value="1"/>
</dbReference>
<evidence type="ECO:0000256" key="2">
    <source>
        <dbReference type="ARBA" id="ARBA00022448"/>
    </source>
</evidence>
<keyword evidence="2 7" id="KW-0813">Transport</keyword>
<dbReference type="PANTHER" id="PTHR43744">
    <property type="entry name" value="ABC TRANSPORTER PERMEASE PROTEIN MG189-RELATED-RELATED"/>
    <property type="match status" value="1"/>
</dbReference>
<dbReference type="Gene3D" id="1.10.3720.10">
    <property type="entry name" value="MetI-like"/>
    <property type="match status" value="1"/>
</dbReference>
<keyword evidence="4 7" id="KW-0812">Transmembrane</keyword>
<dbReference type="PATRIC" id="fig|864564.6.peg.329"/>
<feature type="region of interest" description="Disordered" evidence="8">
    <location>
        <begin position="1"/>
        <end position="48"/>
    </location>
</feature>
<evidence type="ECO:0000256" key="8">
    <source>
        <dbReference type="SAM" id="MobiDB-lite"/>
    </source>
</evidence>
<dbReference type="GO" id="GO:0055085">
    <property type="term" value="P:transmembrane transport"/>
    <property type="evidence" value="ECO:0007669"/>
    <property type="project" value="InterPro"/>
</dbReference>
<dbReference type="EMBL" id="AEON01000002">
    <property type="protein sequence ID" value="EFT82688.1"/>
    <property type="molecule type" value="Genomic_DNA"/>
</dbReference>
<evidence type="ECO:0000256" key="5">
    <source>
        <dbReference type="ARBA" id="ARBA00022989"/>
    </source>
</evidence>
<feature type="transmembrane region" description="Helical" evidence="7">
    <location>
        <begin position="68"/>
        <end position="90"/>
    </location>
</feature>
<dbReference type="InterPro" id="IPR000515">
    <property type="entry name" value="MetI-like"/>
</dbReference>
<keyword evidence="3" id="KW-1003">Cell membrane</keyword>
<dbReference type="HOGENOM" id="CLU_016047_1_1_11"/>
<dbReference type="PROSITE" id="PS50928">
    <property type="entry name" value="ABC_TM1"/>
    <property type="match status" value="1"/>
</dbReference>
<evidence type="ECO:0000256" key="4">
    <source>
        <dbReference type="ARBA" id="ARBA00022692"/>
    </source>
</evidence>